<evidence type="ECO:0000313" key="3">
    <source>
        <dbReference type="Proteomes" id="UP000030672"/>
    </source>
</evidence>
<feature type="compositionally biased region" description="Polar residues" evidence="1">
    <location>
        <begin position="48"/>
        <end position="60"/>
    </location>
</feature>
<keyword evidence="3" id="KW-1185">Reference proteome</keyword>
<name>A0A074W2C1_AURM1</name>
<organism evidence="2 3">
    <name type="scientific">Aureobasidium melanogenum (strain CBS 110374)</name>
    <name type="common">Aureobasidium pullulans var. melanogenum</name>
    <dbReference type="NCBI Taxonomy" id="1043003"/>
    <lineage>
        <taxon>Eukaryota</taxon>
        <taxon>Fungi</taxon>
        <taxon>Dikarya</taxon>
        <taxon>Ascomycota</taxon>
        <taxon>Pezizomycotina</taxon>
        <taxon>Dothideomycetes</taxon>
        <taxon>Dothideomycetidae</taxon>
        <taxon>Dothideales</taxon>
        <taxon>Saccotheciaceae</taxon>
        <taxon>Aureobasidium</taxon>
    </lineage>
</organism>
<feature type="region of interest" description="Disordered" evidence="1">
    <location>
        <begin position="30"/>
        <end position="60"/>
    </location>
</feature>
<proteinExistence type="predicted"/>
<protein>
    <submittedName>
        <fullName evidence="2">Uncharacterized protein</fullName>
    </submittedName>
</protein>
<dbReference type="Proteomes" id="UP000030672">
    <property type="component" value="Unassembled WGS sequence"/>
</dbReference>
<dbReference type="GeneID" id="63917343"/>
<dbReference type="AlphaFoldDB" id="A0A074W2C1"/>
<gene>
    <name evidence="2" type="ORF">M437DRAFT_61676</name>
</gene>
<evidence type="ECO:0000256" key="1">
    <source>
        <dbReference type="SAM" id="MobiDB-lite"/>
    </source>
</evidence>
<evidence type="ECO:0000313" key="2">
    <source>
        <dbReference type="EMBL" id="KEQ67250.1"/>
    </source>
</evidence>
<reference evidence="2 3" key="1">
    <citation type="journal article" date="2014" name="BMC Genomics">
        <title>Genome sequencing of four Aureobasidium pullulans varieties: biotechnological potential, stress tolerance, and description of new species.</title>
        <authorList>
            <person name="Gostin Ar C."/>
            <person name="Ohm R.A."/>
            <person name="Kogej T."/>
            <person name="Sonjak S."/>
            <person name="Turk M."/>
            <person name="Zajc J."/>
            <person name="Zalar P."/>
            <person name="Grube M."/>
            <person name="Sun H."/>
            <person name="Han J."/>
            <person name="Sharma A."/>
            <person name="Chiniquy J."/>
            <person name="Ngan C.Y."/>
            <person name="Lipzen A."/>
            <person name="Barry K."/>
            <person name="Grigoriev I.V."/>
            <person name="Gunde-Cimerman N."/>
        </authorList>
    </citation>
    <scope>NUCLEOTIDE SEQUENCE [LARGE SCALE GENOMIC DNA]</scope>
    <source>
        <strain evidence="2 3">CBS 110374</strain>
    </source>
</reference>
<sequence>MPSTTLPHYMLPTISSQASARAATHAVVARSTKVPRQVSRPAKPVSRPSPSLPSAATQTTFSARQRVVATPKPTVAAAVPRPPVVPAIPAPRRPIVSAAPAPRRPVVSTLTAADRIRINKLIPAIEEDFARVREEYCGEIRRTCEHKESDWDEDLLCETDDESEVTIFDKTNMVVRSFDSDSDFDLSFYSPSEPGLARILDDFSDDAFNNDVTDDDDRVFFNDDTVIHHRIASSAYPHFADFDASELEEEDVSMAALEELSFVEVSPFVDTNLPVVPSPSHSNLPVVPLSHSLATNIEDDLVSALGQMNLVDPVIGEGSDFLFSPVHSSFLSRHPSFLEDS</sequence>
<dbReference type="RefSeq" id="XP_040884273.1">
    <property type="nucleotide sequence ID" value="XM_041023970.1"/>
</dbReference>
<dbReference type="EMBL" id="KL584824">
    <property type="protein sequence ID" value="KEQ67250.1"/>
    <property type="molecule type" value="Genomic_DNA"/>
</dbReference>
<dbReference type="HOGENOM" id="CLU_813746_0_0_1"/>
<accession>A0A074W2C1</accession>